<dbReference type="Proteomes" id="UP001157502">
    <property type="component" value="Chromosome 19"/>
</dbReference>
<reference evidence="1" key="1">
    <citation type="submission" date="2021-05" db="EMBL/GenBank/DDBJ databases">
        <authorList>
            <person name="Pan Q."/>
            <person name="Jouanno E."/>
            <person name="Zahm M."/>
            <person name="Klopp C."/>
            <person name="Cabau C."/>
            <person name="Louis A."/>
            <person name="Berthelot C."/>
            <person name="Parey E."/>
            <person name="Roest Crollius H."/>
            <person name="Montfort J."/>
            <person name="Robinson-Rechavi M."/>
            <person name="Bouchez O."/>
            <person name="Lampietro C."/>
            <person name="Lopez Roques C."/>
            <person name="Donnadieu C."/>
            <person name="Postlethwait J."/>
            <person name="Bobe J."/>
            <person name="Dillon D."/>
            <person name="Chandos A."/>
            <person name="von Hippel F."/>
            <person name="Guiguen Y."/>
        </authorList>
    </citation>
    <scope>NUCLEOTIDE SEQUENCE</scope>
    <source>
        <strain evidence="1">YG-Jan2019</strain>
    </source>
</reference>
<protein>
    <submittedName>
        <fullName evidence="1">Uncharacterized protein</fullName>
    </submittedName>
</protein>
<evidence type="ECO:0000313" key="2">
    <source>
        <dbReference type="Proteomes" id="UP001157502"/>
    </source>
</evidence>
<organism evidence="1 2">
    <name type="scientific">Dallia pectoralis</name>
    <name type="common">Alaska blackfish</name>
    <dbReference type="NCBI Taxonomy" id="75939"/>
    <lineage>
        <taxon>Eukaryota</taxon>
        <taxon>Metazoa</taxon>
        <taxon>Chordata</taxon>
        <taxon>Craniata</taxon>
        <taxon>Vertebrata</taxon>
        <taxon>Euteleostomi</taxon>
        <taxon>Actinopterygii</taxon>
        <taxon>Neopterygii</taxon>
        <taxon>Teleostei</taxon>
        <taxon>Protacanthopterygii</taxon>
        <taxon>Esociformes</taxon>
        <taxon>Umbridae</taxon>
        <taxon>Dallia</taxon>
    </lineage>
</organism>
<name>A0ACC2FZQ5_DALPE</name>
<comment type="caution">
    <text evidence="1">The sequence shown here is derived from an EMBL/GenBank/DDBJ whole genome shotgun (WGS) entry which is preliminary data.</text>
</comment>
<gene>
    <name evidence="1" type="ORF">DPEC_G00223880</name>
</gene>
<keyword evidence="2" id="KW-1185">Reference proteome</keyword>
<accession>A0ACC2FZQ5</accession>
<evidence type="ECO:0000313" key="1">
    <source>
        <dbReference type="EMBL" id="KAJ7996954.1"/>
    </source>
</evidence>
<sequence length="124" mass="13747">MTVIQEKKGMEQLLFLFVGTEDLIQQFLMTKLNPCRSEHLSLPISLGVLLHSFVTTFANPLNNCKALFNHPPNTAKLHPSTFNVETTCIDLLKIGLHQTPFGHLAAISNACRTMLQVISSQISS</sequence>
<proteinExistence type="predicted"/>
<dbReference type="EMBL" id="CM055746">
    <property type="protein sequence ID" value="KAJ7996954.1"/>
    <property type="molecule type" value="Genomic_DNA"/>
</dbReference>